<name>A0ABW7HE01_9BURK</name>
<dbReference type="CDD" id="cd03215">
    <property type="entry name" value="ABC_Carb_Monos_II"/>
    <property type="match status" value="1"/>
</dbReference>
<evidence type="ECO:0000256" key="5">
    <source>
        <dbReference type="ARBA" id="ARBA00022741"/>
    </source>
</evidence>
<dbReference type="RefSeq" id="WP_394412420.1">
    <property type="nucleotide sequence ID" value="NZ_JBIGIC010000007.1"/>
</dbReference>
<dbReference type="Proteomes" id="UP001606134">
    <property type="component" value="Unassembled WGS sequence"/>
</dbReference>
<keyword evidence="2" id="KW-0472">Membrane</keyword>
<feature type="domain" description="ABC transporter" evidence="7">
    <location>
        <begin position="6"/>
        <end position="241"/>
    </location>
</feature>
<keyword evidence="1" id="KW-0813">Transport</keyword>
<evidence type="ECO:0000313" key="9">
    <source>
        <dbReference type="Proteomes" id="UP001606134"/>
    </source>
</evidence>
<evidence type="ECO:0000313" key="8">
    <source>
        <dbReference type="EMBL" id="MFG6488145.1"/>
    </source>
</evidence>
<keyword evidence="4" id="KW-0677">Repeat</keyword>
<evidence type="ECO:0000259" key="7">
    <source>
        <dbReference type="PROSITE" id="PS50893"/>
    </source>
</evidence>
<keyword evidence="3" id="KW-0762">Sugar transport</keyword>
<evidence type="ECO:0000256" key="2">
    <source>
        <dbReference type="ARBA" id="ARBA00022475"/>
    </source>
</evidence>
<dbReference type="PROSITE" id="PS00211">
    <property type="entry name" value="ABC_TRANSPORTER_1"/>
    <property type="match status" value="1"/>
</dbReference>
<evidence type="ECO:0000256" key="4">
    <source>
        <dbReference type="ARBA" id="ARBA00022737"/>
    </source>
</evidence>
<feature type="domain" description="ABC transporter" evidence="7">
    <location>
        <begin position="254"/>
        <end position="497"/>
    </location>
</feature>
<reference evidence="8 9" key="1">
    <citation type="submission" date="2024-08" db="EMBL/GenBank/DDBJ databases">
        <authorList>
            <person name="Lu H."/>
        </authorList>
    </citation>
    <scope>NUCLEOTIDE SEQUENCE [LARGE SCALE GENOMIC DNA]</scope>
    <source>
        <strain evidence="8 9">BYS78W</strain>
    </source>
</reference>
<dbReference type="PANTHER" id="PTHR43790">
    <property type="entry name" value="CARBOHYDRATE TRANSPORT ATP-BINDING PROTEIN MG119-RELATED"/>
    <property type="match status" value="1"/>
</dbReference>
<evidence type="ECO:0000256" key="1">
    <source>
        <dbReference type="ARBA" id="ARBA00022448"/>
    </source>
</evidence>
<comment type="caution">
    <text evidence="8">The sequence shown here is derived from an EMBL/GenBank/DDBJ whole genome shotgun (WGS) entry which is preliminary data.</text>
</comment>
<keyword evidence="5" id="KW-0547">Nucleotide-binding</keyword>
<accession>A0ABW7HE01</accession>
<dbReference type="EMBL" id="JBIGIC010000007">
    <property type="protein sequence ID" value="MFG6488145.1"/>
    <property type="molecule type" value="Genomic_DNA"/>
</dbReference>
<evidence type="ECO:0000256" key="6">
    <source>
        <dbReference type="ARBA" id="ARBA00022840"/>
    </source>
</evidence>
<dbReference type="SUPFAM" id="SSF52540">
    <property type="entry name" value="P-loop containing nucleoside triphosphate hydrolases"/>
    <property type="match status" value="2"/>
</dbReference>
<sequence length="497" mass="53298">MSDVVFQATGVAKAFNGVPALADAALTLRAGEVHVLMGQNGAGKSTLIKILAGVQGFDAGSIRLDGRPFAARTPLQAQQAGIAVVHQEVQLCPNLSVAENLLAGRLPRRWFGIDWRAAYREAEAVLARLGLNLDVRATLGELPVALQQMVAIARALHQQARVLILDEPTSSLDEAETARLLALLRQLRGEGVAILLVTHFLDQAYAVADRFTVLRNGRFVGEYAADLPRMKLVELMIGRELSATTEAREAREPAAAAPLLQAEGLGRGNAIAGVDLSVAPGEVLGLAGLLGAGRTELARLLFGADRADRGELRVAGQPVTLRSPRDAVRAGLAFCPEERKVDGIVAELSVRENIVLALQARRGVLRMLPRAAQRELAEAFIRKLGIKTADAETPIALLSGGNQQKAILARWLATEPRLLILDEPTRGIDIAAKQDLMSQVLTLCRQGMALVFVSSELPEVLRVADRVVVLRERRQVATLDAQGLSEAQLLRTMAEAA</sequence>
<dbReference type="PROSITE" id="PS50893">
    <property type="entry name" value="ABC_TRANSPORTER_2"/>
    <property type="match status" value="2"/>
</dbReference>
<dbReference type="PANTHER" id="PTHR43790:SF9">
    <property type="entry name" value="GALACTOFURANOSE TRANSPORTER ATP-BINDING PROTEIN YTFR"/>
    <property type="match status" value="1"/>
</dbReference>
<dbReference type="InterPro" id="IPR050107">
    <property type="entry name" value="ABC_carbohydrate_import_ATPase"/>
</dbReference>
<dbReference type="GO" id="GO:0005524">
    <property type="term" value="F:ATP binding"/>
    <property type="evidence" value="ECO:0007669"/>
    <property type="project" value="UniProtKB-KW"/>
</dbReference>
<protein>
    <submittedName>
        <fullName evidence="8">Sugar ABC transporter ATP-binding protein</fullName>
    </submittedName>
</protein>
<dbReference type="InterPro" id="IPR027417">
    <property type="entry name" value="P-loop_NTPase"/>
</dbReference>
<keyword evidence="6 8" id="KW-0067">ATP-binding</keyword>
<organism evidence="8 9">
    <name type="scientific">Pelomonas candidula</name>
    <dbReference type="NCBI Taxonomy" id="3299025"/>
    <lineage>
        <taxon>Bacteria</taxon>
        <taxon>Pseudomonadati</taxon>
        <taxon>Pseudomonadota</taxon>
        <taxon>Betaproteobacteria</taxon>
        <taxon>Burkholderiales</taxon>
        <taxon>Sphaerotilaceae</taxon>
        <taxon>Roseateles</taxon>
    </lineage>
</organism>
<dbReference type="InterPro" id="IPR003593">
    <property type="entry name" value="AAA+_ATPase"/>
</dbReference>
<dbReference type="Pfam" id="PF00005">
    <property type="entry name" value="ABC_tran"/>
    <property type="match status" value="2"/>
</dbReference>
<gene>
    <name evidence="8" type="ORF">ACG04R_15780</name>
</gene>
<proteinExistence type="predicted"/>
<keyword evidence="9" id="KW-1185">Reference proteome</keyword>
<dbReference type="InterPro" id="IPR017871">
    <property type="entry name" value="ABC_transporter-like_CS"/>
</dbReference>
<keyword evidence="2" id="KW-1003">Cell membrane</keyword>
<dbReference type="SMART" id="SM00382">
    <property type="entry name" value="AAA"/>
    <property type="match status" value="2"/>
</dbReference>
<dbReference type="CDD" id="cd03216">
    <property type="entry name" value="ABC_Carb_Monos_I"/>
    <property type="match status" value="1"/>
</dbReference>
<dbReference type="InterPro" id="IPR003439">
    <property type="entry name" value="ABC_transporter-like_ATP-bd"/>
</dbReference>
<dbReference type="Gene3D" id="3.40.50.300">
    <property type="entry name" value="P-loop containing nucleotide triphosphate hydrolases"/>
    <property type="match status" value="2"/>
</dbReference>
<evidence type="ECO:0000256" key="3">
    <source>
        <dbReference type="ARBA" id="ARBA00022597"/>
    </source>
</evidence>